<name>A0A9W6FWH8_9BACT</name>
<dbReference type="AlphaFoldDB" id="A0A9W6FWH8"/>
<reference evidence="1" key="1">
    <citation type="submission" date="2022-12" db="EMBL/GenBank/DDBJ databases">
        <title>Reference genome sequencing for broad-spectrum identification of bacterial and archaeal isolates by mass spectrometry.</title>
        <authorList>
            <person name="Sekiguchi Y."/>
            <person name="Tourlousse D.M."/>
        </authorList>
    </citation>
    <scope>NUCLEOTIDE SEQUENCE</scope>
    <source>
        <strain evidence="1">ASRB1</strain>
    </source>
</reference>
<dbReference type="InterPro" id="IPR005358">
    <property type="entry name" value="Puta_zinc/iron-chelating_dom"/>
</dbReference>
<dbReference type="RefSeq" id="WP_281796320.1">
    <property type="nucleotide sequence ID" value="NZ_BSDR01000001.1"/>
</dbReference>
<dbReference type="EMBL" id="BSDR01000001">
    <property type="protein sequence ID" value="GLI36127.1"/>
    <property type="molecule type" value="Genomic_DNA"/>
</dbReference>
<evidence type="ECO:0000313" key="1">
    <source>
        <dbReference type="EMBL" id="GLI36127.1"/>
    </source>
</evidence>
<protein>
    <submittedName>
        <fullName evidence="1">Lipoprotein</fullName>
    </submittedName>
</protein>
<organism evidence="1 2">
    <name type="scientific">Desulforhabdus amnigena</name>
    <dbReference type="NCBI Taxonomy" id="40218"/>
    <lineage>
        <taxon>Bacteria</taxon>
        <taxon>Pseudomonadati</taxon>
        <taxon>Thermodesulfobacteriota</taxon>
        <taxon>Syntrophobacteria</taxon>
        <taxon>Syntrophobacterales</taxon>
        <taxon>Syntrophobacteraceae</taxon>
        <taxon>Desulforhabdus</taxon>
    </lineage>
</organism>
<dbReference type="Proteomes" id="UP001144372">
    <property type="component" value="Unassembled WGS sequence"/>
</dbReference>
<sequence>MSLEKTAPEAIQEMLQPLEGGQFKFACHPHVPCFTECCRELKLLLTPYDILRLKNHLGLDAGTFLNQYTQTELDTRRNLPMIYLQMQEDPRRTCPFVTPKGCRVYEDRPAACRIYPVARASRMHRRHGTVQEDFFVLHEPHCLGFEESRTWSIQEWTQDQGLEKYNEFNNLWMEIITHPKVMQGSGLSEKQQQMFFLASYNLDKFRDFVLGSRFLQLFDLPEGESEAVRESDEALLRLAFLWLKFSLCNEPVLRMRGVGNHAS</sequence>
<dbReference type="Pfam" id="PF03692">
    <property type="entry name" value="CxxCxxCC"/>
    <property type="match status" value="1"/>
</dbReference>
<proteinExistence type="predicted"/>
<gene>
    <name evidence="1" type="ORF">DAMNIGENAA_35600</name>
</gene>
<dbReference type="PANTHER" id="PTHR35866:SF1">
    <property type="entry name" value="YKGJ FAMILY CYSTEINE CLUSTER PROTEIN"/>
    <property type="match status" value="1"/>
</dbReference>
<dbReference type="PANTHER" id="PTHR35866">
    <property type="entry name" value="PUTATIVE-RELATED"/>
    <property type="match status" value="1"/>
</dbReference>
<keyword evidence="1" id="KW-0449">Lipoprotein</keyword>
<comment type="caution">
    <text evidence="1">The sequence shown here is derived from an EMBL/GenBank/DDBJ whole genome shotgun (WGS) entry which is preliminary data.</text>
</comment>
<accession>A0A9W6FWH8</accession>
<keyword evidence="2" id="KW-1185">Reference proteome</keyword>
<evidence type="ECO:0000313" key="2">
    <source>
        <dbReference type="Proteomes" id="UP001144372"/>
    </source>
</evidence>